<sequence length="251" mass="27559">MSVSMSTAQLWVDRWEQQQQRYAIDREERFTVVADVVEHVTAGRAVPRVLDLGCGPGSLPARLIERLPGAEIVAVDMDPLLLALARARHPDAARYVEAVIGEKGWTNTLGLQGPVDAVVSTTALHYLPEGILRSTYAELTALLRPGGVLINADHLSQDGAGFAEIAEFVGVRRAERRHAFDHEDWEAWWSAVENEPELTELCAERRKPGFVHADCAVTLGRHVELLAEAGFGPASPVWQVGNSYVLVAIRQ</sequence>
<keyword evidence="2" id="KW-0808">Transferase</keyword>
<dbReference type="PANTHER" id="PTHR43861">
    <property type="entry name" value="TRANS-ACONITATE 2-METHYLTRANSFERASE-RELATED"/>
    <property type="match status" value="1"/>
</dbReference>
<dbReference type="InterPro" id="IPR029063">
    <property type="entry name" value="SAM-dependent_MTases_sf"/>
</dbReference>
<gene>
    <name evidence="4" type="ORF">OG626_01620</name>
</gene>
<dbReference type="InterPro" id="IPR041698">
    <property type="entry name" value="Methyltransf_25"/>
</dbReference>
<dbReference type="AlphaFoldDB" id="A0AAU3GMG1"/>
<dbReference type="SUPFAM" id="SSF53335">
    <property type="entry name" value="S-adenosyl-L-methionine-dependent methyltransferases"/>
    <property type="match status" value="1"/>
</dbReference>
<evidence type="ECO:0000259" key="3">
    <source>
        <dbReference type="Pfam" id="PF13649"/>
    </source>
</evidence>
<evidence type="ECO:0000256" key="2">
    <source>
        <dbReference type="ARBA" id="ARBA00022679"/>
    </source>
</evidence>
<dbReference type="PANTHER" id="PTHR43861:SF1">
    <property type="entry name" value="TRANS-ACONITATE 2-METHYLTRANSFERASE"/>
    <property type="match status" value="1"/>
</dbReference>
<dbReference type="EMBL" id="CP109535">
    <property type="protein sequence ID" value="WTY93674.1"/>
    <property type="molecule type" value="Genomic_DNA"/>
</dbReference>
<dbReference type="GO" id="GO:0032259">
    <property type="term" value="P:methylation"/>
    <property type="evidence" value="ECO:0007669"/>
    <property type="project" value="UniProtKB-KW"/>
</dbReference>
<name>A0AAU3GMG1_9ACTN</name>
<evidence type="ECO:0000256" key="1">
    <source>
        <dbReference type="ARBA" id="ARBA00022603"/>
    </source>
</evidence>
<dbReference type="GO" id="GO:0017000">
    <property type="term" value="P:antibiotic biosynthetic process"/>
    <property type="evidence" value="ECO:0007669"/>
    <property type="project" value="UniProtKB-ARBA"/>
</dbReference>
<keyword evidence="1 4" id="KW-0489">Methyltransferase</keyword>
<accession>A0AAU3GMG1</accession>
<reference evidence="4" key="1">
    <citation type="submission" date="2022-10" db="EMBL/GenBank/DDBJ databases">
        <title>The complete genomes of actinobacterial strains from the NBC collection.</title>
        <authorList>
            <person name="Joergensen T.S."/>
            <person name="Alvarez Arevalo M."/>
            <person name="Sterndorff E.B."/>
            <person name="Faurdal D."/>
            <person name="Vuksanovic O."/>
            <person name="Mourched A.-S."/>
            <person name="Charusanti P."/>
            <person name="Shaw S."/>
            <person name="Blin K."/>
            <person name="Weber T."/>
        </authorList>
    </citation>
    <scope>NUCLEOTIDE SEQUENCE</scope>
    <source>
        <strain evidence="4">NBC_01401</strain>
    </source>
</reference>
<dbReference type="Pfam" id="PF13649">
    <property type="entry name" value="Methyltransf_25"/>
    <property type="match status" value="1"/>
</dbReference>
<proteinExistence type="predicted"/>
<protein>
    <submittedName>
        <fullName evidence="4">Class I SAM-dependent methyltransferase</fullName>
    </submittedName>
</protein>
<organism evidence="4">
    <name type="scientific">Streptomyces sp. NBC_01401</name>
    <dbReference type="NCBI Taxonomy" id="2903854"/>
    <lineage>
        <taxon>Bacteria</taxon>
        <taxon>Bacillati</taxon>
        <taxon>Actinomycetota</taxon>
        <taxon>Actinomycetes</taxon>
        <taxon>Kitasatosporales</taxon>
        <taxon>Streptomycetaceae</taxon>
        <taxon>Streptomyces</taxon>
    </lineage>
</organism>
<dbReference type="GO" id="GO:0008168">
    <property type="term" value="F:methyltransferase activity"/>
    <property type="evidence" value="ECO:0007669"/>
    <property type="project" value="UniProtKB-KW"/>
</dbReference>
<dbReference type="Gene3D" id="3.40.50.150">
    <property type="entry name" value="Vaccinia Virus protein VP39"/>
    <property type="match status" value="1"/>
</dbReference>
<dbReference type="CDD" id="cd02440">
    <property type="entry name" value="AdoMet_MTases"/>
    <property type="match status" value="1"/>
</dbReference>
<feature type="domain" description="Methyltransferase" evidence="3">
    <location>
        <begin position="49"/>
        <end position="147"/>
    </location>
</feature>
<evidence type="ECO:0000313" key="4">
    <source>
        <dbReference type="EMBL" id="WTY93674.1"/>
    </source>
</evidence>